<dbReference type="RefSeq" id="WP_114449498.1">
    <property type="nucleotide sequence ID" value="NZ_QPHM01000001.1"/>
</dbReference>
<organism evidence="1 2">
    <name type="scientific">Haloplanus salinus</name>
    <dbReference type="NCBI Taxonomy" id="1126245"/>
    <lineage>
        <taxon>Archaea</taxon>
        <taxon>Methanobacteriati</taxon>
        <taxon>Methanobacteriota</taxon>
        <taxon>Stenosarchaea group</taxon>
        <taxon>Halobacteria</taxon>
        <taxon>Halobacteriales</taxon>
        <taxon>Haloferacaceae</taxon>
        <taxon>Haloplanus</taxon>
    </lineage>
</organism>
<accession>A0A368NF30</accession>
<dbReference type="AlphaFoldDB" id="A0A368NF30"/>
<gene>
    <name evidence="1" type="ORF">DU504_11920</name>
</gene>
<reference evidence="1 2" key="1">
    <citation type="submission" date="2018-07" db="EMBL/GenBank/DDBJ databases">
        <title>Genome sequences of Haloplanus salinus JCM 18368T.</title>
        <authorList>
            <person name="Kim Y.B."/>
            <person name="Roh S.W."/>
        </authorList>
    </citation>
    <scope>NUCLEOTIDE SEQUENCE [LARGE SCALE GENOMIC DNA]</scope>
    <source>
        <strain evidence="1 2">JCM 18368</strain>
    </source>
</reference>
<protein>
    <submittedName>
        <fullName evidence="1">Uncharacterized protein</fullName>
    </submittedName>
</protein>
<dbReference type="Proteomes" id="UP000252189">
    <property type="component" value="Unassembled WGS sequence"/>
</dbReference>
<evidence type="ECO:0000313" key="2">
    <source>
        <dbReference type="Proteomes" id="UP000252189"/>
    </source>
</evidence>
<name>A0A368NF30_9EURY</name>
<dbReference type="EMBL" id="QPHM01000001">
    <property type="protein sequence ID" value="RCU47939.1"/>
    <property type="molecule type" value="Genomic_DNA"/>
</dbReference>
<keyword evidence="2" id="KW-1185">Reference proteome</keyword>
<sequence length="463" mass="50143">MSACSLTGLVEVRFPLYGIRLRPAKLDYKSNIGELDYATVELTVEAGELLDEAIELAVHPQPAEIVVGDTVLARLVIDNESLILGRDSATARLKDVRTVLTRGVVSGDFPIITLGEAVDYVLQQAVDPHGCIPGVQYTDETLAGAVEERYTTTVGKVAKAAGTLQDTIYEYVPQARIINELLNGTPFEALTGDELAEKAHNVGSMVGLPGEVGGFVFEEVSPAQALRQIEEVFSLTSVIEPDGTLTVGHPEAKGKLVPASPHPNSLRVLSYDVTEGTVPVSTVIVDGTYRLLWTGEDGNRGGAIGMVKGRAEASWTEEGDGRVVEVNAERVDNQITLARIADRELRRHIHDFEGGSVTVNPLSSMAAEVSPFDVQVGDHLFTFGIKRRCSTEESEEIPSEIFSINGVHHKFDPRDGWSLILHVGKLVPEESVSVSSFIYSPADDEFIDAAEYYKKYPNLANDG</sequence>
<comment type="caution">
    <text evidence="1">The sequence shown here is derived from an EMBL/GenBank/DDBJ whole genome shotgun (WGS) entry which is preliminary data.</text>
</comment>
<dbReference type="OrthoDB" id="346481at2157"/>
<proteinExistence type="predicted"/>
<evidence type="ECO:0000313" key="1">
    <source>
        <dbReference type="EMBL" id="RCU47939.1"/>
    </source>
</evidence>